<dbReference type="AlphaFoldDB" id="A0A816QTL4"/>
<dbReference type="EMBL" id="CAJOBF010000171">
    <property type="protein sequence ID" value="CAF3764376.1"/>
    <property type="molecule type" value="Genomic_DNA"/>
</dbReference>
<dbReference type="PANTHER" id="PTHR24126">
    <property type="entry name" value="ANKYRIN REPEAT, PH AND SEC7 DOMAIN CONTAINING PROTEIN SECG-RELATED"/>
    <property type="match status" value="1"/>
</dbReference>
<dbReference type="PANTHER" id="PTHR24126:SF14">
    <property type="entry name" value="ANK_REP_REGION DOMAIN-CONTAINING PROTEIN"/>
    <property type="match status" value="1"/>
</dbReference>
<dbReference type="Pfam" id="PF12796">
    <property type="entry name" value="Ank_2"/>
    <property type="match status" value="1"/>
</dbReference>
<dbReference type="PROSITE" id="PS50297">
    <property type="entry name" value="ANK_REP_REGION"/>
    <property type="match status" value="3"/>
</dbReference>
<organism evidence="4 6">
    <name type="scientific">Rotaria magnacalcarata</name>
    <dbReference type="NCBI Taxonomy" id="392030"/>
    <lineage>
        <taxon>Eukaryota</taxon>
        <taxon>Metazoa</taxon>
        <taxon>Spiralia</taxon>
        <taxon>Gnathifera</taxon>
        <taxon>Rotifera</taxon>
        <taxon>Eurotatoria</taxon>
        <taxon>Bdelloidea</taxon>
        <taxon>Philodinida</taxon>
        <taxon>Philodinidae</taxon>
        <taxon>Rotaria</taxon>
    </lineage>
</organism>
<dbReference type="SUPFAM" id="SSF48403">
    <property type="entry name" value="Ankyrin repeat"/>
    <property type="match status" value="1"/>
</dbReference>
<feature type="repeat" description="ANK" evidence="3">
    <location>
        <begin position="194"/>
        <end position="226"/>
    </location>
</feature>
<keyword evidence="1" id="KW-0677">Repeat</keyword>
<dbReference type="EMBL" id="CAJNRG010004098">
    <property type="protein sequence ID" value="CAF2063230.1"/>
    <property type="molecule type" value="Genomic_DNA"/>
</dbReference>
<evidence type="ECO:0000256" key="1">
    <source>
        <dbReference type="ARBA" id="ARBA00022737"/>
    </source>
</evidence>
<proteinExistence type="predicted"/>
<feature type="repeat" description="ANK" evidence="3">
    <location>
        <begin position="97"/>
        <end position="129"/>
    </location>
</feature>
<evidence type="ECO:0000256" key="2">
    <source>
        <dbReference type="ARBA" id="ARBA00023043"/>
    </source>
</evidence>
<feature type="repeat" description="ANK" evidence="3">
    <location>
        <begin position="65"/>
        <end position="97"/>
    </location>
</feature>
<accession>A0A816QTL4</accession>
<evidence type="ECO:0000313" key="4">
    <source>
        <dbReference type="EMBL" id="CAF2063230.1"/>
    </source>
</evidence>
<dbReference type="InterPro" id="IPR002110">
    <property type="entry name" value="Ankyrin_rpt"/>
</dbReference>
<dbReference type="Proteomes" id="UP000663842">
    <property type="component" value="Unassembled WGS sequence"/>
</dbReference>
<evidence type="ECO:0000313" key="5">
    <source>
        <dbReference type="EMBL" id="CAF3764376.1"/>
    </source>
</evidence>
<dbReference type="SMART" id="SM00248">
    <property type="entry name" value="ANK"/>
    <property type="match status" value="7"/>
</dbReference>
<dbReference type="PRINTS" id="PR01415">
    <property type="entry name" value="ANKYRIN"/>
</dbReference>
<evidence type="ECO:0000313" key="6">
    <source>
        <dbReference type="Proteomes" id="UP000663887"/>
    </source>
</evidence>
<protein>
    <submittedName>
        <fullName evidence="4">Uncharacterized protein</fullName>
    </submittedName>
</protein>
<evidence type="ECO:0000256" key="3">
    <source>
        <dbReference type="PROSITE-ProRule" id="PRU00023"/>
    </source>
</evidence>
<name>A0A816QTL4_9BILA</name>
<dbReference type="Proteomes" id="UP000663887">
    <property type="component" value="Unassembled WGS sequence"/>
</dbReference>
<dbReference type="Gene3D" id="1.25.40.20">
    <property type="entry name" value="Ankyrin repeat-containing domain"/>
    <property type="match status" value="3"/>
</dbReference>
<reference evidence="4" key="1">
    <citation type="submission" date="2021-02" db="EMBL/GenBank/DDBJ databases">
        <authorList>
            <person name="Nowell W R."/>
        </authorList>
    </citation>
    <scope>NUCLEOTIDE SEQUENCE</scope>
</reference>
<dbReference type="InterPro" id="IPR036770">
    <property type="entry name" value="Ankyrin_rpt-contain_sf"/>
</dbReference>
<sequence>MGALVYAINGGKDNLVNALLELKVEVNPVTFSHTPLAAASMKMNGALDLVKTLVSREAKVNPDTKAQTPLTAAAMSGNIEVVKFLLANGAEVNPVEVHQKPLQAAVMGGNIEVARLLLELGAEVNPIGDFQTPLTTSIQLGREDIFNLLLEYKANIHLATRDNETPLGVALVNIRHETAIKLIELGADVKGSIHGITFLNTLIWNQNLELMELMLQNGADINAKNTYDGKSAYDNATEHGKHDIAQLLKYGAEEQVAPTLQIAEYQQVSLDNFQQLMQAVCNRDIDNVKQLVEKHGAELVNRPNFANPILFQAINTTNDANLETQTKSINVLDYLLGVKGVDLNITNNIGDSALGWAFLQSPVAVDKLIEYGATKVETNENAFLFGKQKLFDYLVEHNEKAAELMRQLNKVQIDNDIVSDILKSIISDGHRATLQAVVTKGGNALLEAVSDSGEFKQIRKDFIKYGIKYHAKYHTDGHDFIITSTNNRDEYSSRDDVFNVKQDSKTFFNEDNKICLSKTGAVIEDLNNARYVVSKTGVLYVDIDGSNRGAHSCFLKGKLDGDLFGYGRPVACDGYLTIKSGKITDINGSSGHYMPTIDQVKVVAHDFFEQDVIAKGLKLSWYDQDAATQMFDDVETMQIGDILEHYAEVSY</sequence>
<comment type="caution">
    <text evidence="4">The sequence shown here is derived from an EMBL/GenBank/DDBJ whole genome shotgun (WGS) entry which is preliminary data.</text>
</comment>
<keyword evidence="2 3" id="KW-0040">ANK repeat</keyword>
<dbReference type="PROSITE" id="PS50088">
    <property type="entry name" value="ANK_REPEAT"/>
    <property type="match status" value="3"/>
</dbReference>
<gene>
    <name evidence="5" type="ORF">UXM345_LOCUS2752</name>
    <name evidence="4" type="ORF">XDN619_LOCUS10961</name>
</gene>